<dbReference type="Proteomes" id="UP001157946">
    <property type="component" value="Unassembled WGS sequence"/>
</dbReference>
<sequence length="64" mass="7293">MGLFGAKKIFYSIHVLARNLFGRFGTINGEVGTNNIVPRNNGQLRFRRLAFFDDDVNRRSGGYK</sequence>
<name>A0AA45WIJ0_9BACL</name>
<comment type="caution">
    <text evidence="1">The sequence shown here is derived from an EMBL/GenBank/DDBJ whole genome shotgun (WGS) entry which is preliminary data.</text>
</comment>
<gene>
    <name evidence="1" type="ORF">SAMN06265361_101124</name>
</gene>
<evidence type="ECO:0000313" key="2">
    <source>
        <dbReference type="Proteomes" id="UP001157946"/>
    </source>
</evidence>
<keyword evidence="2" id="KW-1185">Reference proteome</keyword>
<dbReference type="AlphaFoldDB" id="A0AA45WIJ0"/>
<proteinExistence type="predicted"/>
<accession>A0AA45WIJ0</accession>
<protein>
    <submittedName>
        <fullName evidence="1">Uncharacterized protein</fullName>
    </submittedName>
</protein>
<organism evidence="1 2">
    <name type="scientific">Laceyella tengchongensis</name>
    <dbReference type="NCBI Taxonomy" id="574699"/>
    <lineage>
        <taxon>Bacteria</taxon>
        <taxon>Bacillati</taxon>
        <taxon>Bacillota</taxon>
        <taxon>Bacilli</taxon>
        <taxon>Bacillales</taxon>
        <taxon>Thermoactinomycetaceae</taxon>
        <taxon>Laceyella</taxon>
    </lineage>
</organism>
<reference evidence="1" key="1">
    <citation type="submission" date="2017-05" db="EMBL/GenBank/DDBJ databases">
        <authorList>
            <person name="Varghese N."/>
            <person name="Submissions S."/>
        </authorList>
    </citation>
    <scope>NUCLEOTIDE SEQUENCE</scope>
    <source>
        <strain evidence="1">DSM 45262</strain>
    </source>
</reference>
<evidence type="ECO:0000313" key="1">
    <source>
        <dbReference type="EMBL" id="SMP00595.1"/>
    </source>
</evidence>
<dbReference type="EMBL" id="FXTU01000001">
    <property type="protein sequence ID" value="SMP00595.1"/>
    <property type="molecule type" value="Genomic_DNA"/>
</dbReference>